<dbReference type="Gene3D" id="1.25.60.10">
    <property type="entry name" value="MgtE N-terminal domain-like"/>
    <property type="match status" value="1"/>
</dbReference>
<dbReference type="SUPFAM" id="SSF54631">
    <property type="entry name" value="CBS-domain pair"/>
    <property type="match status" value="1"/>
</dbReference>
<dbReference type="STRING" id="335543.Sfum_2396"/>
<name>A0LKX5_SYNFM</name>
<dbReference type="InterPro" id="IPR006669">
    <property type="entry name" value="MgtE_transporter"/>
</dbReference>
<reference evidence="3 4" key="1">
    <citation type="submission" date="2006-10" db="EMBL/GenBank/DDBJ databases">
        <title>Complete sequence of Syntrophobacter fumaroxidans MPOB.</title>
        <authorList>
            <consortium name="US DOE Joint Genome Institute"/>
            <person name="Copeland A."/>
            <person name="Lucas S."/>
            <person name="Lapidus A."/>
            <person name="Barry K."/>
            <person name="Detter J.C."/>
            <person name="Glavina del Rio T."/>
            <person name="Hammon N."/>
            <person name="Israni S."/>
            <person name="Pitluck S."/>
            <person name="Goltsman E.G."/>
            <person name="Martinez M."/>
            <person name="Schmutz J."/>
            <person name="Larimer F."/>
            <person name="Land M."/>
            <person name="Hauser L."/>
            <person name="Kyrpides N."/>
            <person name="Kim E."/>
            <person name="Boone D.R."/>
            <person name="Brockman F."/>
            <person name="Culley D."/>
            <person name="Ferry J."/>
            <person name="Gunsalus R."/>
            <person name="McInerney M.J."/>
            <person name="Morrison M."/>
            <person name="Plugge C."/>
            <person name="Rohlin L."/>
            <person name="Scholten J."/>
            <person name="Sieber J."/>
            <person name="Stams A.J.M."/>
            <person name="Worm P."/>
            <person name="Henstra A.M."/>
            <person name="Richardson P."/>
        </authorList>
    </citation>
    <scope>NUCLEOTIDE SEQUENCE [LARGE SCALE GENOMIC DNA]</scope>
    <source>
        <strain evidence="4">DSM 10017 / MPOB</strain>
    </source>
</reference>
<dbReference type="Proteomes" id="UP000001784">
    <property type="component" value="Chromosome"/>
</dbReference>
<dbReference type="GO" id="GO:0015095">
    <property type="term" value="F:magnesium ion transmembrane transporter activity"/>
    <property type="evidence" value="ECO:0007669"/>
    <property type="project" value="InterPro"/>
</dbReference>
<dbReference type="RefSeq" id="WP_011699245.1">
    <property type="nucleotide sequence ID" value="NC_008554.1"/>
</dbReference>
<dbReference type="SMART" id="SM00116">
    <property type="entry name" value="CBS"/>
    <property type="match status" value="2"/>
</dbReference>
<sequence length="425" mass="48939">MNTTNARNRDSTESVFFLSDLIKSKVVCHGHKIGKLEDIAIWEHEKLPEVTHFVVARPFGHKSLLIPWADVVQLAPREILVDLESIEHYEGEPHESQVLLRDHILDKKVIDMDDREIDVVYDVKLVLRNKKLYVTDVDFSKYGLLKRMHLRWLARLIYSLAEIFKKETLSWSYVQPLPENIGSFKGNVKLNILQEKLPEIHPVDLADILEELDESRRLAIFQELDTEQASDTLEEIEPRVQRTLISSLEKGRVAELIDEMTPAQGADVLAILPSADADEILKLMDTEKAAKIESLLSKHYETILNLATSRFLKFLPTTTVGQAIRQYRHSSMDKDVIMYLYIVNEQNTLLGVMDIQELLQASMDDKLEDIMTTEVITLSPGDTLHEAAELFSRYNFRALPVVDENERIQGVIPYRDIMNLEHRFV</sequence>
<dbReference type="InterPro" id="IPR038076">
    <property type="entry name" value="MgtE_N_sf"/>
</dbReference>
<evidence type="ECO:0000313" key="4">
    <source>
        <dbReference type="Proteomes" id="UP000001784"/>
    </source>
</evidence>
<protein>
    <submittedName>
        <fullName evidence="3">CBS domain containing protein</fullName>
    </submittedName>
</protein>
<dbReference type="AlphaFoldDB" id="A0LKX5"/>
<dbReference type="GO" id="GO:0016020">
    <property type="term" value="C:membrane"/>
    <property type="evidence" value="ECO:0007669"/>
    <property type="project" value="InterPro"/>
</dbReference>
<dbReference type="PANTHER" id="PTHR43773">
    <property type="entry name" value="MAGNESIUM TRANSPORTER MGTE"/>
    <property type="match status" value="1"/>
</dbReference>
<dbReference type="OrthoDB" id="9790355at2"/>
<accession>A0LKX5</accession>
<evidence type="ECO:0000256" key="1">
    <source>
        <dbReference type="PROSITE-ProRule" id="PRU00703"/>
    </source>
</evidence>
<dbReference type="InterPro" id="IPR046342">
    <property type="entry name" value="CBS_dom_sf"/>
</dbReference>
<dbReference type="CDD" id="cd04606">
    <property type="entry name" value="CBS_pair_Mg_transporter"/>
    <property type="match status" value="1"/>
</dbReference>
<organism evidence="3 4">
    <name type="scientific">Syntrophobacter fumaroxidans (strain DSM 10017 / MPOB)</name>
    <dbReference type="NCBI Taxonomy" id="335543"/>
    <lineage>
        <taxon>Bacteria</taxon>
        <taxon>Pseudomonadati</taxon>
        <taxon>Thermodesulfobacteriota</taxon>
        <taxon>Syntrophobacteria</taxon>
        <taxon>Syntrophobacterales</taxon>
        <taxon>Syntrophobacteraceae</taxon>
        <taxon>Syntrophobacter</taxon>
    </lineage>
</organism>
<dbReference type="eggNOG" id="COG2239">
    <property type="taxonomic scope" value="Bacteria"/>
</dbReference>
<dbReference type="SUPFAM" id="SSF158791">
    <property type="entry name" value="MgtE N-terminal domain-like"/>
    <property type="match status" value="1"/>
</dbReference>
<dbReference type="InterPro" id="IPR006668">
    <property type="entry name" value="Mg_transptr_MgtE_intracell_dom"/>
</dbReference>
<keyword evidence="1" id="KW-0129">CBS domain</keyword>
<evidence type="ECO:0000313" key="3">
    <source>
        <dbReference type="EMBL" id="ABK18077.1"/>
    </source>
</evidence>
<dbReference type="KEGG" id="sfu:Sfum_2396"/>
<gene>
    <name evidence="3" type="ordered locus">Sfum_2396</name>
</gene>
<dbReference type="SMART" id="SM00924">
    <property type="entry name" value="MgtE_N"/>
    <property type="match status" value="1"/>
</dbReference>
<dbReference type="Pfam" id="PF00571">
    <property type="entry name" value="CBS"/>
    <property type="match status" value="1"/>
</dbReference>
<evidence type="ECO:0000259" key="2">
    <source>
        <dbReference type="PROSITE" id="PS51371"/>
    </source>
</evidence>
<dbReference type="HOGENOM" id="CLU_030870_1_0_7"/>
<dbReference type="Pfam" id="PF03448">
    <property type="entry name" value="MgtE_N"/>
    <property type="match status" value="1"/>
</dbReference>
<dbReference type="Gene3D" id="3.10.580.10">
    <property type="entry name" value="CBS-domain"/>
    <property type="match status" value="1"/>
</dbReference>
<dbReference type="InterPro" id="IPR000644">
    <property type="entry name" value="CBS_dom"/>
</dbReference>
<keyword evidence="4" id="KW-1185">Reference proteome</keyword>
<dbReference type="PANTHER" id="PTHR43773:SF1">
    <property type="entry name" value="MAGNESIUM TRANSPORTER MGTE"/>
    <property type="match status" value="1"/>
</dbReference>
<dbReference type="InParanoid" id="A0LKX5"/>
<dbReference type="EMBL" id="CP000478">
    <property type="protein sequence ID" value="ABK18077.1"/>
    <property type="molecule type" value="Genomic_DNA"/>
</dbReference>
<feature type="domain" description="CBS" evidence="2">
    <location>
        <begin position="371"/>
        <end position="425"/>
    </location>
</feature>
<proteinExistence type="predicted"/>
<dbReference type="PROSITE" id="PS51371">
    <property type="entry name" value="CBS"/>
    <property type="match status" value="1"/>
</dbReference>